<feature type="region of interest" description="Disordered" evidence="1">
    <location>
        <begin position="71"/>
        <end position="92"/>
    </location>
</feature>
<sequence>MEPSGLASTGISGLDRTIDRLRLGDNVVWQVDSVADFEEVSAPFVRRTLAEGRQVHRLRFRASAPAARGALVAESGAGAPPGDGDEDGTTTGGTVTHVLDPSEGFEAFTTHVHRLIHRLGAAARYVVDPLTALEDAWHSDAMVANFFAVTCPLLFQLDTVAYFCLVRGRHAPRTIATVRDTTQVLFELHRIDGRLYVHPLKVWARYSPTMFFPARLDGDEVRPITSSVEASRLFAAQDGRTGIIDPWAQAVDAGDRGALIALLVGTDRDDRIAALCRRWMTREDLVAIARRVVGTGRIGGKSVGMLLARAILRRSPAFPRRDGDAPAERLADRLEPHDSFFIGSDFFYSYVVANGWWQLRMRQKEPGRFLDAGAELHDRLLTGAFPPAMRDEFWRVLDHFGQSPIIVRSSSLLEDGFGNAFAGKYDSVFLANQGSPEDRERAFEDAVRQVYASSMSPEALAYRRTRGLEFRDEQMAILVQRVSGDRHVVPAGPDGADETLFLPHAAGVANSSNLYTWSPDLDPDAGMLRLVVGLGTRAVNRTGRDYARVAALDAPLSGPSWDGEGGRASARTTQHRLDALLLSRAGSPGPSAGGLPACAVPPEEAPAPPAVVTRPVSLLRGLGLADAWRLFASPDEEARRRLRELGRDPDMASDLIDFRGLLAPGTGFTGWMRSALTALRTAYDHPVDVEFTLNIDADGSWRVNVVQCRPLQTRGPSSSAGTVSVPEDPGDALVALRGHFMGGSAALPLTHVILVRPEAYAELGARDRHEVARKVGAVTRALRESPVPASALLLGPGRWGTTTPSLGVPAHFAEIATVAALGELAGGAEDFRPELSWGSHFFQDLVEAGIFYLAIDPEVPGTAFRPSRVLDRPNLLAGLVPDAAPLADVLHVAATDGMELRADVVSQRVLCR</sequence>
<reference evidence="4" key="1">
    <citation type="journal article" date="2019" name="Int. J. Syst. Evol. Microbiol.">
        <title>The Global Catalogue of Microorganisms (GCM) 10K type strain sequencing project: providing services to taxonomists for standard genome sequencing and annotation.</title>
        <authorList>
            <consortium name="The Broad Institute Genomics Platform"/>
            <consortium name="The Broad Institute Genome Sequencing Center for Infectious Disease"/>
            <person name="Wu L."/>
            <person name="Ma J."/>
        </authorList>
    </citation>
    <scope>NUCLEOTIDE SEQUENCE [LARGE SCALE GENOMIC DNA]</scope>
    <source>
        <strain evidence="4">CCUG 56698</strain>
    </source>
</reference>
<evidence type="ECO:0000256" key="1">
    <source>
        <dbReference type="SAM" id="MobiDB-lite"/>
    </source>
</evidence>
<proteinExistence type="predicted"/>
<dbReference type="InterPro" id="IPR013815">
    <property type="entry name" value="ATP_grasp_subdomain_1"/>
</dbReference>
<dbReference type="InterPro" id="IPR002192">
    <property type="entry name" value="PPDK_AMP/ATP-bd"/>
</dbReference>
<dbReference type="Proteomes" id="UP001596527">
    <property type="component" value="Unassembled WGS sequence"/>
</dbReference>
<accession>A0ABW2SJ78</accession>
<comment type="caution">
    <text evidence="3">The sequence shown here is derived from an EMBL/GenBank/DDBJ whole genome shotgun (WGS) entry which is preliminary data.</text>
</comment>
<protein>
    <submittedName>
        <fullName evidence="3">PEP/pyruvate-binding domain-containing protein</fullName>
    </submittedName>
</protein>
<name>A0ABW2SJ78_9ACTO</name>
<evidence type="ECO:0000313" key="4">
    <source>
        <dbReference type="Proteomes" id="UP001596527"/>
    </source>
</evidence>
<organism evidence="3 4">
    <name type="scientific">Schaalia naturae</name>
    <dbReference type="NCBI Taxonomy" id="635203"/>
    <lineage>
        <taxon>Bacteria</taxon>
        <taxon>Bacillati</taxon>
        <taxon>Actinomycetota</taxon>
        <taxon>Actinomycetes</taxon>
        <taxon>Actinomycetales</taxon>
        <taxon>Actinomycetaceae</taxon>
        <taxon>Schaalia</taxon>
    </lineage>
</organism>
<evidence type="ECO:0000259" key="2">
    <source>
        <dbReference type="Pfam" id="PF01326"/>
    </source>
</evidence>
<gene>
    <name evidence="3" type="ORF">ACFQWG_00710</name>
</gene>
<dbReference type="EMBL" id="JBHTEF010000001">
    <property type="protein sequence ID" value="MFC7579753.1"/>
    <property type="molecule type" value="Genomic_DNA"/>
</dbReference>
<evidence type="ECO:0000313" key="3">
    <source>
        <dbReference type="EMBL" id="MFC7579753.1"/>
    </source>
</evidence>
<keyword evidence="4" id="KW-1185">Reference proteome</keyword>
<dbReference type="Gene3D" id="3.30.1490.20">
    <property type="entry name" value="ATP-grasp fold, A domain"/>
    <property type="match status" value="1"/>
</dbReference>
<dbReference type="SUPFAM" id="SSF56059">
    <property type="entry name" value="Glutathione synthetase ATP-binding domain-like"/>
    <property type="match status" value="1"/>
</dbReference>
<dbReference type="Pfam" id="PF01326">
    <property type="entry name" value="PPDK_N"/>
    <property type="match status" value="1"/>
</dbReference>
<dbReference type="RefSeq" id="WP_380971229.1">
    <property type="nucleotide sequence ID" value="NZ_JBHTEF010000001.1"/>
</dbReference>
<feature type="domain" description="Pyruvate phosphate dikinase AMP/ATP-binding" evidence="2">
    <location>
        <begin position="298"/>
        <end position="553"/>
    </location>
</feature>